<dbReference type="SUPFAM" id="SSF53686">
    <property type="entry name" value="Tryptophan synthase beta subunit-like PLP-dependent enzymes"/>
    <property type="match status" value="1"/>
</dbReference>
<evidence type="ECO:0000256" key="1">
    <source>
        <dbReference type="ARBA" id="ARBA00001933"/>
    </source>
</evidence>
<dbReference type="GO" id="GO:0006565">
    <property type="term" value="P:L-serine catabolic process"/>
    <property type="evidence" value="ECO:0007669"/>
    <property type="project" value="TreeGrafter"/>
</dbReference>
<keyword evidence="3" id="KW-0663">Pyridoxal phosphate</keyword>
<protein>
    <submittedName>
        <fullName evidence="7">Pyridoxal-phosphate dependent enzyme</fullName>
    </submittedName>
</protein>
<dbReference type="InterPro" id="IPR001926">
    <property type="entry name" value="TrpB-like_PALP"/>
</dbReference>
<dbReference type="GO" id="GO:0003941">
    <property type="term" value="F:L-serine ammonia-lyase activity"/>
    <property type="evidence" value="ECO:0007669"/>
    <property type="project" value="TreeGrafter"/>
</dbReference>
<comment type="caution">
    <text evidence="7">The sequence shown here is derived from an EMBL/GenBank/DDBJ whole genome shotgun (WGS) entry which is preliminary data.</text>
</comment>
<gene>
    <name evidence="8" type="ORF">ENM30_02315</name>
    <name evidence="7" type="ORF">ENT82_02675</name>
    <name evidence="6" type="ORF">ENU43_01970</name>
</gene>
<proteinExistence type="inferred from homology"/>
<dbReference type="EMBL" id="DRXG01000044">
    <property type="protein sequence ID" value="HHN52128.1"/>
    <property type="molecule type" value="Genomic_DNA"/>
</dbReference>
<evidence type="ECO:0000313" key="7">
    <source>
        <dbReference type="EMBL" id="HGN90020.1"/>
    </source>
</evidence>
<dbReference type="PANTHER" id="PTHR48078:SF7">
    <property type="entry name" value="BLL6502 PROTEIN"/>
    <property type="match status" value="1"/>
</dbReference>
<sequence>MITLRDVYRARKIVSRYLKPTPLQYSKKLSKELGADVYVKLENLNPTHSFKVRGGLYYMSLMHDKVKGVVTASMGNHAQSIAYSGSLYGVETTIVMPSWVNPLKKDAVTELGAKVITYGAYYDEAAAYAQHYAEEHGLVFVDPINEVKLYPGVATMHLEVVEELPTVETVFNPLGGGSGAIGAVTVYKSINPSVRVYAVQAEGAPAFYLSFKKGGLQSTDGVKTMAEGLAVAKAYDTPLQILKNRLDDVVLVSDEEMEKAVVKLYNTVRQVAELAGAASTAAAYKFSEKISGKTVVLMLTGGNIDHKRFAEILARH</sequence>
<dbReference type="GO" id="GO:0009097">
    <property type="term" value="P:isoleucine biosynthetic process"/>
    <property type="evidence" value="ECO:0007669"/>
    <property type="project" value="TreeGrafter"/>
</dbReference>
<evidence type="ECO:0000313" key="6">
    <source>
        <dbReference type="EMBL" id="HGL40422.1"/>
    </source>
</evidence>
<dbReference type="GO" id="GO:0006567">
    <property type="term" value="P:L-threonine catabolic process"/>
    <property type="evidence" value="ECO:0007669"/>
    <property type="project" value="TreeGrafter"/>
</dbReference>
<dbReference type="GO" id="GO:0004794">
    <property type="term" value="F:threonine deaminase activity"/>
    <property type="evidence" value="ECO:0007669"/>
    <property type="project" value="TreeGrafter"/>
</dbReference>
<reference evidence="7" key="1">
    <citation type="journal article" date="2020" name="mSystems">
        <title>Genome- and Community-Level Interaction Insights into Carbon Utilization and Element Cycling Functions of Hydrothermarchaeota in Hydrothermal Sediment.</title>
        <authorList>
            <person name="Zhou Z."/>
            <person name="Liu Y."/>
            <person name="Xu W."/>
            <person name="Pan J."/>
            <person name="Luo Z.H."/>
            <person name="Li M."/>
        </authorList>
    </citation>
    <scope>NUCLEOTIDE SEQUENCE [LARGE SCALE GENOMIC DNA]</scope>
    <source>
        <strain evidence="8">SpSt-1073</strain>
        <strain evidence="7">SpSt-613</strain>
        <strain evidence="6">SpSt-669</strain>
    </source>
</reference>
<keyword evidence="4" id="KW-0456">Lyase</keyword>
<dbReference type="InterPro" id="IPR036052">
    <property type="entry name" value="TrpB-like_PALP_sf"/>
</dbReference>
<dbReference type="PANTHER" id="PTHR48078">
    <property type="entry name" value="THREONINE DEHYDRATASE, MITOCHONDRIAL-RELATED"/>
    <property type="match status" value="1"/>
</dbReference>
<dbReference type="FunFam" id="3.40.50.1100:FF:000005">
    <property type="entry name" value="Threonine dehydratase catabolic"/>
    <property type="match status" value="1"/>
</dbReference>
<dbReference type="InterPro" id="IPR050147">
    <property type="entry name" value="Ser/Thr_Dehydratase"/>
</dbReference>
<organism evidence="7">
    <name type="scientific">Caldiarchaeum subterraneum</name>
    <dbReference type="NCBI Taxonomy" id="311458"/>
    <lineage>
        <taxon>Archaea</taxon>
        <taxon>Nitrososphaerota</taxon>
        <taxon>Candidatus Caldarchaeales</taxon>
        <taxon>Candidatus Caldarchaeaceae</taxon>
        <taxon>Candidatus Caldarchaeum</taxon>
    </lineage>
</organism>
<dbReference type="Pfam" id="PF00291">
    <property type="entry name" value="PALP"/>
    <property type="match status" value="1"/>
</dbReference>
<evidence type="ECO:0000313" key="8">
    <source>
        <dbReference type="EMBL" id="HHN52128.1"/>
    </source>
</evidence>
<dbReference type="EMBL" id="DTCM01000022">
    <property type="protein sequence ID" value="HGL40422.1"/>
    <property type="molecule type" value="Genomic_DNA"/>
</dbReference>
<dbReference type="EMBL" id="DTAD01000025">
    <property type="protein sequence ID" value="HGN90020.1"/>
    <property type="molecule type" value="Genomic_DNA"/>
</dbReference>
<comment type="similarity">
    <text evidence="2">Belongs to the serine/threonine dehydratase family.</text>
</comment>
<dbReference type="Gene3D" id="3.40.50.1100">
    <property type="match status" value="2"/>
</dbReference>
<evidence type="ECO:0000256" key="4">
    <source>
        <dbReference type="ARBA" id="ARBA00023239"/>
    </source>
</evidence>
<comment type="cofactor">
    <cofactor evidence="1">
        <name>pyridoxal 5'-phosphate</name>
        <dbReference type="ChEBI" id="CHEBI:597326"/>
    </cofactor>
</comment>
<feature type="domain" description="Tryptophan synthase beta chain-like PALP" evidence="5">
    <location>
        <begin position="15"/>
        <end position="301"/>
    </location>
</feature>
<evidence type="ECO:0000256" key="2">
    <source>
        <dbReference type="ARBA" id="ARBA00010869"/>
    </source>
</evidence>
<evidence type="ECO:0000259" key="5">
    <source>
        <dbReference type="Pfam" id="PF00291"/>
    </source>
</evidence>
<accession>A0A7C4E0S7</accession>
<name>A0A7C4E0S7_CALS0</name>
<evidence type="ECO:0000256" key="3">
    <source>
        <dbReference type="ARBA" id="ARBA00022898"/>
    </source>
</evidence>
<dbReference type="AlphaFoldDB" id="A0A7C4E0S7"/>